<dbReference type="AlphaFoldDB" id="A0A9P4QHR2"/>
<dbReference type="InterPro" id="IPR001357">
    <property type="entry name" value="BRCT_dom"/>
</dbReference>
<gene>
    <name evidence="3" type="ORF">K431DRAFT_308835</name>
</gene>
<feature type="region of interest" description="Disordered" evidence="1">
    <location>
        <begin position="166"/>
        <end position="206"/>
    </location>
</feature>
<comment type="caution">
    <text evidence="3">The sequence shown here is derived from an EMBL/GenBank/DDBJ whole genome shotgun (WGS) entry which is preliminary data.</text>
</comment>
<feature type="region of interest" description="Disordered" evidence="1">
    <location>
        <begin position="258"/>
        <end position="429"/>
    </location>
</feature>
<dbReference type="Gene3D" id="3.40.50.10190">
    <property type="entry name" value="BRCT domain"/>
    <property type="match status" value="1"/>
</dbReference>
<dbReference type="EMBL" id="MU003766">
    <property type="protein sequence ID" value="KAF2725783.1"/>
    <property type="molecule type" value="Genomic_DNA"/>
</dbReference>
<name>A0A9P4QHR2_9PEZI</name>
<evidence type="ECO:0000256" key="1">
    <source>
        <dbReference type="SAM" id="MobiDB-lite"/>
    </source>
</evidence>
<protein>
    <recommendedName>
        <fullName evidence="2">BRCT domain-containing protein</fullName>
    </recommendedName>
</protein>
<keyword evidence="4" id="KW-1185">Reference proteome</keyword>
<evidence type="ECO:0000313" key="3">
    <source>
        <dbReference type="EMBL" id="KAF2725783.1"/>
    </source>
</evidence>
<evidence type="ECO:0000259" key="2">
    <source>
        <dbReference type="PROSITE" id="PS50172"/>
    </source>
</evidence>
<dbReference type="SUPFAM" id="SSF52113">
    <property type="entry name" value="BRCT domain"/>
    <property type="match status" value="1"/>
</dbReference>
<dbReference type="PROSITE" id="PS50172">
    <property type="entry name" value="BRCT"/>
    <property type="match status" value="1"/>
</dbReference>
<proteinExistence type="predicted"/>
<dbReference type="InterPro" id="IPR036420">
    <property type="entry name" value="BRCT_dom_sf"/>
</dbReference>
<feature type="compositionally biased region" description="Basic and acidic residues" evidence="1">
    <location>
        <begin position="345"/>
        <end position="368"/>
    </location>
</feature>
<sequence length="699" mass="76500">MLPARVCLRWTQTSTRGQEVKQTTLPEHDGVLVTQLLKNPENDGIKLLICREDVTLSNDREIATLFSHGSFMRLQLNSSNIAINRSGSPLELYSEPDEASLAANIRSIKVDSELSIHFQDCNTTVAFDVNPALTTPITKVDDIVQVRSSVVLDTPQGLKQNQFDGLQATHTGKDPSDTQSESDGLNAPSGLDAATPSPKPRLDMTSASSGRFVDAVQETPHQARLETKDTDQIHSAARPSAQVLQSQALVADQSDLDHNSRVQDNTNSFAVPGSDAKEDTGQAADTTDLFEEDSNDWLMPEKSNDRKNLFKTYSVKKVGRGHPSSSLDTSNRTDDNVSSPAIRATDSKRSKAVKRPIEHHQGSAKDTEDSSLARLNKKRKVDKKAKGKVASLQDPGPNETSQDTHLAGSEDAGKPDETQNPNTTRDQTRRASFVEQSISELAQVQPDVDRGQIPLSSPRVVVNTGRDTRTPRSSNPLETKSNVVPMVLLSNSKQSNPTTSKWLKRHGSTSLDDVPSKDTHFVCVVGPSDLVMTAKLLRSLALGKLVVTDQWIVDSKTAGLLLDPRKYTHPDLTHNTSEPRDMLFRGYALFFTDLQYQNYGIQGWSSIEALCKDAGAEEVAHGGASQGVNATKRGQVMFIGGEGNDTDAQLLGEEGYTVYHKDFLTQSVLRGSLQVKNSDFKLKTYPARKAPAKKKTRRL</sequence>
<dbReference type="OrthoDB" id="342264at2759"/>
<reference evidence="3" key="1">
    <citation type="journal article" date="2020" name="Stud. Mycol.">
        <title>101 Dothideomycetes genomes: a test case for predicting lifestyles and emergence of pathogens.</title>
        <authorList>
            <person name="Haridas S."/>
            <person name="Albert R."/>
            <person name="Binder M."/>
            <person name="Bloem J."/>
            <person name="Labutti K."/>
            <person name="Salamov A."/>
            <person name="Andreopoulos B."/>
            <person name="Baker S."/>
            <person name="Barry K."/>
            <person name="Bills G."/>
            <person name="Bluhm B."/>
            <person name="Cannon C."/>
            <person name="Castanera R."/>
            <person name="Culley D."/>
            <person name="Daum C."/>
            <person name="Ezra D."/>
            <person name="Gonzalez J."/>
            <person name="Henrissat B."/>
            <person name="Kuo A."/>
            <person name="Liang C."/>
            <person name="Lipzen A."/>
            <person name="Lutzoni F."/>
            <person name="Magnuson J."/>
            <person name="Mondo S."/>
            <person name="Nolan M."/>
            <person name="Ohm R."/>
            <person name="Pangilinan J."/>
            <person name="Park H.-J."/>
            <person name="Ramirez L."/>
            <person name="Alfaro M."/>
            <person name="Sun H."/>
            <person name="Tritt A."/>
            <person name="Yoshinaga Y."/>
            <person name="Zwiers L.-H."/>
            <person name="Turgeon B."/>
            <person name="Goodwin S."/>
            <person name="Spatafora J."/>
            <person name="Crous P."/>
            <person name="Grigoriev I."/>
        </authorList>
    </citation>
    <scope>NUCLEOTIDE SEQUENCE</scope>
    <source>
        <strain evidence="3">CBS 116435</strain>
    </source>
</reference>
<accession>A0A9P4QHR2</accession>
<evidence type="ECO:0000313" key="4">
    <source>
        <dbReference type="Proteomes" id="UP000799441"/>
    </source>
</evidence>
<organism evidence="3 4">
    <name type="scientific">Polychaeton citri CBS 116435</name>
    <dbReference type="NCBI Taxonomy" id="1314669"/>
    <lineage>
        <taxon>Eukaryota</taxon>
        <taxon>Fungi</taxon>
        <taxon>Dikarya</taxon>
        <taxon>Ascomycota</taxon>
        <taxon>Pezizomycotina</taxon>
        <taxon>Dothideomycetes</taxon>
        <taxon>Dothideomycetidae</taxon>
        <taxon>Capnodiales</taxon>
        <taxon>Capnodiaceae</taxon>
        <taxon>Polychaeton</taxon>
    </lineage>
</organism>
<feature type="domain" description="BRCT" evidence="2">
    <location>
        <begin position="472"/>
        <end position="569"/>
    </location>
</feature>
<feature type="compositionally biased region" description="Basic residues" evidence="1">
    <location>
        <begin position="375"/>
        <end position="387"/>
    </location>
</feature>
<dbReference type="Proteomes" id="UP000799441">
    <property type="component" value="Unassembled WGS sequence"/>
</dbReference>